<evidence type="ECO:0000313" key="2">
    <source>
        <dbReference type="Proteomes" id="UP000005178"/>
    </source>
</evidence>
<protein>
    <submittedName>
        <fullName evidence="1">Uncharacterized protein</fullName>
    </submittedName>
</protein>
<reference evidence="1" key="2">
    <citation type="submission" date="2013-08" db="EMBL/GenBank/DDBJ databases">
        <title>Draft genome sequence of Anaerofustis stercorihominis (DSM 17244).</title>
        <authorList>
            <person name="Sudarsanam P."/>
            <person name="Ley R."/>
            <person name="Guruge J."/>
            <person name="Turnbaugh P.J."/>
            <person name="Mahowald M."/>
            <person name="Liep D."/>
            <person name="Gordon J."/>
        </authorList>
    </citation>
    <scope>NUCLEOTIDE SEQUENCE</scope>
    <source>
        <strain evidence="1">DSM 17244</strain>
    </source>
</reference>
<proteinExistence type="predicted"/>
<gene>
    <name evidence="1" type="ORF">ANASTE_01645</name>
</gene>
<reference evidence="1" key="1">
    <citation type="submission" date="2008-01" db="EMBL/GenBank/DDBJ databases">
        <authorList>
            <person name="Fulton L."/>
            <person name="Clifton S."/>
            <person name="Fulton B."/>
            <person name="Xu J."/>
            <person name="Minx P."/>
            <person name="Pepin K.H."/>
            <person name="Johnson M."/>
            <person name="Thiruvilangam P."/>
            <person name="Bhonagiri V."/>
            <person name="Nash W.E."/>
            <person name="Mardis E.R."/>
            <person name="Wilson R.K."/>
        </authorList>
    </citation>
    <scope>NUCLEOTIDE SEQUENCE [LARGE SCALE GENOMIC DNA]</scope>
    <source>
        <strain evidence="1">DSM 17244</strain>
    </source>
</reference>
<dbReference type="STRING" id="445971.ANASTE_01645"/>
<organism evidence="1 2">
    <name type="scientific">Anaerofustis stercorihominis DSM 17244</name>
    <dbReference type="NCBI Taxonomy" id="445971"/>
    <lineage>
        <taxon>Bacteria</taxon>
        <taxon>Bacillati</taxon>
        <taxon>Bacillota</taxon>
        <taxon>Clostridia</taxon>
        <taxon>Eubacteriales</taxon>
        <taxon>Eubacteriaceae</taxon>
        <taxon>Anaerofustis</taxon>
    </lineage>
</organism>
<dbReference type="Proteomes" id="UP000005178">
    <property type="component" value="Unassembled WGS sequence"/>
</dbReference>
<sequence length="48" mass="5836">MVRDFVCYFFFTFSNYNGIIGKNKKITIILIKKVNLYYNKKIILHIFI</sequence>
<comment type="caution">
    <text evidence="1">The sequence shown here is derived from an EMBL/GenBank/DDBJ whole genome shotgun (WGS) entry which is preliminary data.</text>
</comment>
<dbReference type="AlphaFoldDB" id="B1C8N1"/>
<name>B1C8N1_9FIRM</name>
<dbReference type="EMBL" id="ABIL02000006">
    <property type="protein sequence ID" value="EDS71941.1"/>
    <property type="molecule type" value="Genomic_DNA"/>
</dbReference>
<dbReference type="HOGENOM" id="CLU_3148844_0_0_9"/>
<evidence type="ECO:0000313" key="1">
    <source>
        <dbReference type="EMBL" id="EDS71941.1"/>
    </source>
</evidence>
<keyword evidence="2" id="KW-1185">Reference proteome</keyword>
<accession>B1C8N1</accession>